<dbReference type="AlphaFoldDB" id="A0A919AYX4"/>
<name>A0A919AYX4_9ACTN</name>
<keyword evidence="3" id="KW-1185">Reference proteome</keyword>
<proteinExistence type="predicted"/>
<organism evidence="2 3">
    <name type="scientific">Streptomyces mashuensis</name>
    <dbReference type="NCBI Taxonomy" id="33904"/>
    <lineage>
        <taxon>Bacteria</taxon>
        <taxon>Bacillati</taxon>
        <taxon>Actinomycetota</taxon>
        <taxon>Actinomycetes</taxon>
        <taxon>Kitasatosporales</taxon>
        <taxon>Streptomycetaceae</taxon>
        <taxon>Streptomyces</taxon>
    </lineage>
</organism>
<protein>
    <submittedName>
        <fullName evidence="2">Uncharacterized protein</fullName>
    </submittedName>
</protein>
<reference evidence="2" key="1">
    <citation type="journal article" date="2014" name="Int. J. Syst. Evol. Microbiol.">
        <title>Complete genome sequence of Corynebacterium casei LMG S-19264T (=DSM 44701T), isolated from a smear-ripened cheese.</title>
        <authorList>
            <consortium name="US DOE Joint Genome Institute (JGI-PGF)"/>
            <person name="Walter F."/>
            <person name="Albersmeier A."/>
            <person name="Kalinowski J."/>
            <person name="Ruckert C."/>
        </authorList>
    </citation>
    <scope>NUCLEOTIDE SEQUENCE</scope>
    <source>
        <strain evidence="2">JCM 4059</strain>
    </source>
</reference>
<evidence type="ECO:0000313" key="2">
    <source>
        <dbReference type="EMBL" id="GHF32998.1"/>
    </source>
</evidence>
<evidence type="ECO:0000256" key="1">
    <source>
        <dbReference type="SAM" id="MobiDB-lite"/>
    </source>
</evidence>
<dbReference type="RefSeq" id="WP_190128421.1">
    <property type="nucleotide sequence ID" value="NZ_BNBD01000002.1"/>
</dbReference>
<reference evidence="2" key="2">
    <citation type="submission" date="2020-09" db="EMBL/GenBank/DDBJ databases">
        <authorList>
            <person name="Sun Q."/>
            <person name="Ohkuma M."/>
        </authorList>
    </citation>
    <scope>NUCLEOTIDE SEQUENCE</scope>
    <source>
        <strain evidence="2">JCM 4059</strain>
    </source>
</reference>
<comment type="caution">
    <text evidence="2">The sequence shown here is derived from an EMBL/GenBank/DDBJ whole genome shotgun (WGS) entry which is preliminary data.</text>
</comment>
<dbReference type="EMBL" id="BNBD01000002">
    <property type="protein sequence ID" value="GHF32998.1"/>
    <property type="molecule type" value="Genomic_DNA"/>
</dbReference>
<accession>A0A919AYX4</accession>
<feature type="region of interest" description="Disordered" evidence="1">
    <location>
        <begin position="172"/>
        <end position="192"/>
    </location>
</feature>
<evidence type="ECO:0000313" key="3">
    <source>
        <dbReference type="Proteomes" id="UP000638313"/>
    </source>
</evidence>
<dbReference type="Proteomes" id="UP000638313">
    <property type="component" value="Unassembled WGS sequence"/>
</dbReference>
<sequence>MNAVAPRNTLTPAEAAALRARIIAHVARDRFAPPATITALRFIASHLDRAAEAFERYTPGSTTNACFTDAAQALSDAREIARLHPDTRFPANFTDYIDAPLTCAALPMPAPLNPVSPTLAQQETDLRHRLTLVHEQLSQATSEPATDAWLPSALALQRDLMKLAGEVRVDNARPCNQPTITPAPDAEGDAAN</sequence>
<gene>
    <name evidence="2" type="ORF">GCM10010218_12590</name>
</gene>